<proteinExistence type="predicted"/>
<protein>
    <recommendedName>
        <fullName evidence="3">DUF4298 domain-containing protein</fullName>
    </recommendedName>
</protein>
<accession>A0ABN3YCY2</accession>
<reference evidence="1 2" key="1">
    <citation type="journal article" date="2019" name="Int. J. Syst. Evol. Microbiol.">
        <title>The Global Catalogue of Microorganisms (GCM) 10K type strain sequencing project: providing services to taxonomists for standard genome sequencing and annotation.</title>
        <authorList>
            <consortium name="The Broad Institute Genomics Platform"/>
            <consortium name="The Broad Institute Genome Sequencing Center for Infectious Disease"/>
            <person name="Wu L."/>
            <person name="Ma J."/>
        </authorList>
    </citation>
    <scope>NUCLEOTIDE SEQUENCE [LARGE SCALE GENOMIC DNA]</scope>
    <source>
        <strain evidence="1 2">JCM 8736</strain>
    </source>
</reference>
<organism evidence="1 2">
    <name type="scientific">Tetragenococcus solitarius</name>
    <dbReference type="NCBI Taxonomy" id="71453"/>
    <lineage>
        <taxon>Bacteria</taxon>
        <taxon>Bacillati</taxon>
        <taxon>Bacillota</taxon>
        <taxon>Bacilli</taxon>
        <taxon>Lactobacillales</taxon>
        <taxon>Enterococcaceae</taxon>
        <taxon>Tetragenococcus</taxon>
    </lineage>
</organism>
<keyword evidence="2" id="KW-1185">Reference proteome</keyword>
<dbReference type="EMBL" id="BAAAXQ010000076">
    <property type="protein sequence ID" value="GAA3025883.1"/>
    <property type="molecule type" value="Genomic_DNA"/>
</dbReference>
<evidence type="ECO:0000313" key="1">
    <source>
        <dbReference type="EMBL" id="GAA3025883.1"/>
    </source>
</evidence>
<gene>
    <name evidence="1" type="ORF">GCM10019998_22980</name>
</gene>
<sequence length="97" mass="11642">MEREKLTKNKQPIKAVTQQDIHHLKGTLEKLQSWTNALEMLDKFFKYEKEPLNKKQVILEYHANSQIFDTFLKDFLTQTHLLEDQLEELRSREKIGN</sequence>
<comment type="caution">
    <text evidence="1">The sequence shown here is derived from an EMBL/GenBank/DDBJ whole genome shotgun (WGS) entry which is preliminary data.</text>
</comment>
<name>A0ABN3YCY2_9ENTE</name>
<evidence type="ECO:0000313" key="2">
    <source>
        <dbReference type="Proteomes" id="UP001501577"/>
    </source>
</evidence>
<dbReference type="Proteomes" id="UP001501577">
    <property type="component" value="Unassembled WGS sequence"/>
</dbReference>
<dbReference type="RefSeq" id="WP_068708549.1">
    <property type="nucleotide sequence ID" value="NZ_BAAAXQ010000076.1"/>
</dbReference>
<evidence type="ECO:0008006" key="3">
    <source>
        <dbReference type="Google" id="ProtNLM"/>
    </source>
</evidence>